<evidence type="ECO:0000313" key="1">
    <source>
        <dbReference type="EMBL" id="THD06158.1"/>
    </source>
</evidence>
<reference evidence="1 2" key="1">
    <citation type="submission" date="2017-02" db="EMBL/GenBank/DDBJ databases">
        <title>Whole genome sequencing of Rhodanobacter lindaniclasticus DSM 17932.</title>
        <authorList>
            <person name="Kumar S."/>
            <person name="Patil P."/>
            <person name="Patil P.B."/>
        </authorList>
    </citation>
    <scope>NUCLEOTIDE SEQUENCE [LARGE SCALE GENOMIC DNA]</scope>
    <source>
        <strain evidence="1 2">DSM 17932</strain>
    </source>
</reference>
<evidence type="ECO:0000313" key="2">
    <source>
        <dbReference type="Proteomes" id="UP000306317"/>
    </source>
</evidence>
<dbReference type="AlphaFoldDB" id="A0A4S3KD62"/>
<dbReference type="RefSeq" id="WP_136259403.1">
    <property type="nucleotide sequence ID" value="NZ_MWIO01000045.1"/>
</dbReference>
<comment type="caution">
    <text evidence="1">The sequence shown here is derived from an EMBL/GenBank/DDBJ whole genome shotgun (WGS) entry which is preliminary data.</text>
</comment>
<name>A0A4S3KD62_9GAMM</name>
<accession>A0A4S3KD62</accession>
<sequence>MADAPLNYDPADPDKMRLPAGMTCGDCVHIYRCKAMFGHVETDTYCDWSPSRFRAAQQPTQPEGE</sequence>
<dbReference type="EMBL" id="MWIO01000045">
    <property type="protein sequence ID" value="THD06158.1"/>
    <property type="molecule type" value="Genomic_DNA"/>
</dbReference>
<gene>
    <name evidence="1" type="ORF">B1991_14540</name>
</gene>
<dbReference type="Proteomes" id="UP000306317">
    <property type="component" value="Unassembled WGS sequence"/>
</dbReference>
<protein>
    <submittedName>
        <fullName evidence="1">Uncharacterized protein</fullName>
    </submittedName>
</protein>
<organism evidence="1 2">
    <name type="scientific">Rhodanobacter lindaniclasticus</name>
    <dbReference type="NCBI Taxonomy" id="75310"/>
    <lineage>
        <taxon>Bacteria</taxon>
        <taxon>Pseudomonadati</taxon>
        <taxon>Pseudomonadota</taxon>
        <taxon>Gammaproteobacteria</taxon>
        <taxon>Lysobacterales</taxon>
        <taxon>Rhodanobacteraceae</taxon>
        <taxon>Rhodanobacter</taxon>
    </lineage>
</organism>
<dbReference type="OrthoDB" id="8812833at2"/>
<proteinExistence type="predicted"/>
<keyword evidence="2" id="KW-1185">Reference proteome</keyword>